<reference evidence="2" key="1">
    <citation type="submission" date="2023-03" db="EMBL/GenBank/DDBJ databases">
        <title>Massive genome expansion in bonnet fungi (Mycena s.s.) driven by repeated elements and novel gene families across ecological guilds.</title>
        <authorList>
            <consortium name="Lawrence Berkeley National Laboratory"/>
            <person name="Harder C.B."/>
            <person name="Miyauchi S."/>
            <person name="Viragh M."/>
            <person name="Kuo A."/>
            <person name="Thoen E."/>
            <person name="Andreopoulos B."/>
            <person name="Lu D."/>
            <person name="Skrede I."/>
            <person name="Drula E."/>
            <person name="Henrissat B."/>
            <person name="Morin E."/>
            <person name="Kohler A."/>
            <person name="Barry K."/>
            <person name="LaButti K."/>
            <person name="Morin E."/>
            <person name="Salamov A."/>
            <person name="Lipzen A."/>
            <person name="Mereny Z."/>
            <person name="Hegedus B."/>
            <person name="Baldrian P."/>
            <person name="Stursova M."/>
            <person name="Weitz H."/>
            <person name="Taylor A."/>
            <person name="Grigoriev I.V."/>
            <person name="Nagy L.G."/>
            <person name="Martin F."/>
            <person name="Kauserud H."/>
        </authorList>
    </citation>
    <scope>NUCLEOTIDE SEQUENCE</scope>
    <source>
        <strain evidence="2">9144</strain>
    </source>
</reference>
<dbReference type="Proteomes" id="UP001219525">
    <property type="component" value="Unassembled WGS sequence"/>
</dbReference>
<evidence type="ECO:0000313" key="2">
    <source>
        <dbReference type="EMBL" id="KAJ7220733.1"/>
    </source>
</evidence>
<organism evidence="2 3">
    <name type="scientific">Mycena pura</name>
    <dbReference type="NCBI Taxonomy" id="153505"/>
    <lineage>
        <taxon>Eukaryota</taxon>
        <taxon>Fungi</taxon>
        <taxon>Dikarya</taxon>
        <taxon>Basidiomycota</taxon>
        <taxon>Agaricomycotina</taxon>
        <taxon>Agaricomycetes</taxon>
        <taxon>Agaricomycetidae</taxon>
        <taxon>Agaricales</taxon>
        <taxon>Marasmiineae</taxon>
        <taxon>Mycenaceae</taxon>
        <taxon>Mycena</taxon>
    </lineage>
</organism>
<feature type="compositionally biased region" description="Polar residues" evidence="1">
    <location>
        <begin position="34"/>
        <end position="45"/>
    </location>
</feature>
<keyword evidence="3" id="KW-1185">Reference proteome</keyword>
<comment type="caution">
    <text evidence="2">The sequence shown here is derived from an EMBL/GenBank/DDBJ whole genome shotgun (WGS) entry which is preliminary data.</text>
</comment>
<sequence>MPIAFPTCLHYDNDNDAVSASSSSNLLASRASSHGHSPNQQNTTFPYPAPSPAPAVASASTKVNDPHHPIHHAHTLPSPRQPRALHRRAVRRQIRAGRGRRGGQRPQAHCAPGNAYVHTVFQGHPCPHAPLPAVLNGIRNGAGAEARARPSNAVEDAASDLGDEDDRLRDYTVFSYSASPRPHCRCPCSRVLLPGLVPLVPSYSISVTSVLSSSYSTPENALSNADKETTTTGEGH</sequence>
<feature type="compositionally biased region" description="Basic and acidic residues" evidence="1">
    <location>
        <begin position="225"/>
        <end position="236"/>
    </location>
</feature>
<dbReference type="EMBL" id="JARJCW010000009">
    <property type="protein sequence ID" value="KAJ7220733.1"/>
    <property type="molecule type" value="Genomic_DNA"/>
</dbReference>
<accession>A0AAD6VST5</accession>
<proteinExistence type="predicted"/>
<dbReference type="AlphaFoldDB" id="A0AAD6VST5"/>
<feature type="compositionally biased region" description="Low complexity" evidence="1">
    <location>
        <begin position="18"/>
        <end position="32"/>
    </location>
</feature>
<gene>
    <name evidence="2" type="ORF">GGX14DRAFT_389130</name>
</gene>
<feature type="region of interest" description="Disordered" evidence="1">
    <location>
        <begin position="18"/>
        <end position="85"/>
    </location>
</feature>
<evidence type="ECO:0000313" key="3">
    <source>
        <dbReference type="Proteomes" id="UP001219525"/>
    </source>
</evidence>
<evidence type="ECO:0000256" key="1">
    <source>
        <dbReference type="SAM" id="MobiDB-lite"/>
    </source>
</evidence>
<name>A0AAD6VST5_9AGAR</name>
<protein>
    <submittedName>
        <fullName evidence="2">Uncharacterized protein</fullName>
    </submittedName>
</protein>
<feature type="region of interest" description="Disordered" evidence="1">
    <location>
        <begin position="215"/>
        <end position="236"/>
    </location>
</feature>